<dbReference type="GO" id="GO:0020037">
    <property type="term" value="F:heme binding"/>
    <property type="evidence" value="ECO:0007669"/>
    <property type="project" value="InterPro"/>
</dbReference>
<dbReference type="InterPro" id="IPR001128">
    <property type="entry name" value="Cyt_P450"/>
</dbReference>
<evidence type="ECO:0000256" key="1">
    <source>
        <dbReference type="SAM" id="SignalP"/>
    </source>
</evidence>
<evidence type="ECO:0000313" key="2">
    <source>
        <dbReference type="EMBL" id="KAF2178173.1"/>
    </source>
</evidence>
<gene>
    <name evidence="2" type="ORF">K469DRAFT_731841</name>
</gene>
<dbReference type="Gene3D" id="1.10.630.10">
    <property type="entry name" value="Cytochrome P450"/>
    <property type="match status" value="1"/>
</dbReference>
<feature type="signal peptide" evidence="1">
    <location>
        <begin position="1"/>
        <end position="25"/>
    </location>
</feature>
<dbReference type="PANTHER" id="PTHR47582:SF1">
    <property type="entry name" value="P450, PUTATIVE (EUROFUNG)-RELATED"/>
    <property type="match status" value="1"/>
</dbReference>
<dbReference type="AlphaFoldDB" id="A0A6A6DGW8"/>
<proteinExistence type="predicted"/>
<dbReference type="Pfam" id="PF00067">
    <property type="entry name" value="p450"/>
    <property type="match status" value="1"/>
</dbReference>
<keyword evidence="3" id="KW-1185">Reference proteome</keyword>
<dbReference type="InterPro" id="IPR036396">
    <property type="entry name" value="Cyt_P450_sf"/>
</dbReference>
<dbReference type="EMBL" id="ML994677">
    <property type="protein sequence ID" value="KAF2178173.1"/>
    <property type="molecule type" value="Genomic_DNA"/>
</dbReference>
<dbReference type="GO" id="GO:0005506">
    <property type="term" value="F:iron ion binding"/>
    <property type="evidence" value="ECO:0007669"/>
    <property type="project" value="InterPro"/>
</dbReference>
<name>A0A6A6DGW8_9PEZI</name>
<dbReference type="PANTHER" id="PTHR47582">
    <property type="entry name" value="P450, PUTATIVE (EUROFUNG)-RELATED"/>
    <property type="match status" value="1"/>
</dbReference>
<dbReference type="Proteomes" id="UP000800200">
    <property type="component" value="Unassembled WGS sequence"/>
</dbReference>
<dbReference type="OrthoDB" id="3366823at2759"/>
<dbReference type="CDD" id="cd11040">
    <property type="entry name" value="CYP7_CYP8-like"/>
    <property type="match status" value="1"/>
</dbReference>
<organism evidence="2 3">
    <name type="scientific">Zopfia rhizophila CBS 207.26</name>
    <dbReference type="NCBI Taxonomy" id="1314779"/>
    <lineage>
        <taxon>Eukaryota</taxon>
        <taxon>Fungi</taxon>
        <taxon>Dikarya</taxon>
        <taxon>Ascomycota</taxon>
        <taxon>Pezizomycotina</taxon>
        <taxon>Dothideomycetes</taxon>
        <taxon>Dothideomycetes incertae sedis</taxon>
        <taxon>Zopfiaceae</taxon>
        <taxon>Zopfia</taxon>
    </lineage>
</organism>
<keyword evidence="1" id="KW-0732">Signal</keyword>
<feature type="chain" id="PRO_5025369888" evidence="1">
    <location>
        <begin position="26"/>
        <end position="453"/>
    </location>
</feature>
<evidence type="ECO:0000313" key="3">
    <source>
        <dbReference type="Proteomes" id="UP000800200"/>
    </source>
</evidence>
<dbReference type="SUPFAM" id="SSF48264">
    <property type="entry name" value="Cytochrome P450"/>
    <property type="match status" value="1"/>
</dbReference>
<accession>A0A6A6DGW8</accession>
<sequence>MEGVEIRESIAAFAFFLILLDKLLGIKKDVSEPPFIPMSVPYFGHLMGVMGGKISYYARLSRQYGYKIYSLAMPGGRIYIVNSPDLISTIQKHPRVLSFWFIEASLTKNLGGISNKANSLLLENAQGGQQGDKGENSLVVDGMKVRHKAMSCDHLDKMTLAAIERAKKEIYLPANTTKEVELWDWVQHMFSLAVCSSVYGPDNPYEDQNLERGLSEFADHTPTFLTGLPQWLFVPKAYAAREAIVARFQDYFAAKSDQHGSELVKVKAEVLRQYGVTEGDIARFEAVNGFGILLNLLPTAFWTIHHIFSDPEALETVRKEAMSALLLEHEDALPSSVAGLTKLERLPTLTSTMKESLRFHASGAAARMVMEDRMLNGQFLLKRNSYVFIPNKSIHFDRDRQGDSVDQFIASRFGRQNGVKMHPAAFRGFGGGVKLRPGRVFSTNPIDALKIIA</sequence>
<dbReference type="GO" id="GO:0004497">
    <property type="term" value="F:monooxygenase activity"/>
    <property type="evidence" value="ECO:0007669"/>
    <property type="project" value="InterPro"/>
</dbReference>
<dbReference type="InterPro" id="IPR053007">
    <property type="entry name" value="CYP450_monoxygenase_sec-met"/>
</dbReference>
<reference evidence="2" key="1">
    <citation type="journal article" date="2020" name="Stud. Mycol.">
        <title>101 Dothideomycetes genomes: a test case for predicting lifestyles and emergence of pathogens.</title>
        <authorList>
            <person name="Haridas S."/>
            <person name="Albert R."/>
            <person name="Binder M."/>
            <person name="Bloem J."/>
            <person name="Labutti K."/>
            <person name="Salamov A."/>
            <person name="Andreopoulos B."/>
            <person name="Baker S."/>
            <person name="Barry K."/>
            <person name="Bills G."/>
            <person name="Bluhm B."/>
            <person name="Cannon C."/>
            <person name="Castanera R."/>
            <person name="Culley D."/>
            <person name="Daum C."/>
            <person name="Ezra D."/>
            <person name="Gonzalez J."/>
            <person name="Henrissat B."/>
            <person name="Kuo A."/>
            <person name="Liang C."/>
            <person name="Lipzen A."/>
            <person name="Lutzoni F."/>
            <person name="Magnuson J."/>
            <person name="Mondo S."/>
            <person name="Nolan M."/>
            <person name="Ohm R."/>
            <person name="Pangilinan J."/>
            <person name="Park H.-J."/>
            <person name="Ramirez L."/>
            <person name="Alfaro M."/>
            <person name="Sun H."/>
            <person name="Tritt A."/>
            <person name="Yoshinaga Y."/>
            <person name="Zwiers L.-H."/>
            <person name="Turgeon B."/>
            <person name="Goodwin S."/>
            <person name="Spatafora J."/>
            <person name="Crous P."/>
            <person name="Grigoriev I."/>
        </authorList>
    </citation>
    <scope>NUCLEOTIDE SEQUENCE</scope>
    <source>
        <strain evidence="2">CBS 207.26</strain>
    </source>
</reference>
<protein>
    <submittedName>
        <fullName evidence="2">Cytochrome P450</fullName>
    </submittedName>
</protein>
<dbReference type="GO" id="GO:0016705">
    <property type="term" value="F:oxidoreductase activity, acting on paired donors, with incorporation or reduction of molecular oxygen"/>
    <property type="evidence" value="ECO:0007669"/>
    <property type="project" value="InterPro"/>
</dbReference>